<dbReference type="SUPFAM" id="SSF81273">
    <property type="entry name" value="H-NS histone-like proteins"/>
    <property type="match status" value="1"/>
</dbReference>
<dbReference type="GO" id="GO:0005829">
    <property type="term" value="C:cytosol"/>
    <property type="evidence" value="ECO:0007669"/>
    <property type="project" value="TreeGrafter"/>
</dbReference>
<protein>
    <recommendedName>
        <fullName evidence="6">DNA-binding protein H-NS-like C-terminal domain-containing protein</fullName>
    </recommendedName>
</protein>
<dbReference type="PANTHER" id="PTHR38097">
    <property type="match status" value="1"/>
</dbReference>
<evidence type="ECO:0000256" key="4">
    <source>
        <dbReference type="ARBA" id="ARBA00023125"/>
    </source>
</evidence>
<dbReference type="PANTHER" id="PTHR38097:SF2">
    <property type="entry name" value="DNA-BINDING PROTEIN STPA"/>
    <property type="match status" value="1"/>
</dbReference>
<keyword evidence="5" id="KW-0175">Coiled coil</keyword>
<evidence type="ECO:0000256" key="2">
    <source>
        <dbReference type="ARBA" id="ARBA00010610"/>
    </source>
</evidence>
<dbReference type="GO" id="GO:0032993">
    <property type="term" value="C:protein-DNA complex"/>
    <property type="evidence" value="ECO:0007669"/>
    <property type="project" value="TreeGrafter"/>
</dbReference>
<name>A0A1P8KGF4_ACILW</name>
<proteinExistence type="inferred from homology"/>
<dbReference type="Gene3D" id="4.10.430.10">
    <property type="entry name" value="Histone-like protein H-NS, C-terminal domain"/>
    <property type="match status" value="1"/>
</dbReference>
<geneLocation type="plasmid" evidence="7">
    <name>pALWED1.1</name>
</geneLocation>
<dbReference type="GO" id="GO:0009295">
    <property type="term" value="C:nucleoid"/>
    <property type="evidence" value="ECO:0007669"/>
    <property type="project" value="UniProtKB-SubCell"/>
</dbReference>
<evidence type="ECO:0000256" key="3">
    <source>
        <dbReference type="ARBA" id="ARBA00022490"/>
    </source>
</evidence>
<reference evidence="7" key="1">
    <citation type="journal article" date="2016" name="Biomed. Res. Int.">
        <title>Resistance of Permafrost and Modern Acinetobacter lwoffii Strains to Heavy Metals and Arsenic Revealed by Genome Analysis.</title>
        <authorList>
            <person name="Mindlin S."/>
            <person name="Petrenko A."/>
            <person name="Kurakov A."/>
            <person name="Beletsky A."/>
            <person name="Mardanov A."/>
            <person name="Petrova M."/>
        </authorList>
    </citation>
    <scope>NUCLEOTIDE SEQUENCE</scope>
    <source>
        <strain evidence="7">ED23-35</strain>
        <plasmid evidence="7">pALWED1.1</plasmid>
    </source>
</reference>
<sequence length="108" mass="12500">MEIENLSKDQLECLIKKAQNQIVVVENTNLDDGYLKMFEIAKELGLTILELNEHGENRKLNKKPVVKADPKYRNPNNHKEVWAGRGKRPSWLNREIESGKTLESFLIV</sequence>
<keyword evidence="7" id="KW-0614">Plasmid</keyword>
<evidence type="ECO:0000259" key="6">
    <source>
        <dbReference type="SMART" id="SM00528"/>
    </source>
</evidence>
<dbReference type="InterPro" id="IPR037150">
    <property type="entry name" value="H-NS_C_dom_sf"/>
</dbReference>
<dbReference type="RefSeq" id="WP_005006087.1">
    <property type="nucleotide sequence ID" value="NZ_CP082144.1"/>
</dbReference>
<gene>
    <name evidence="7" type="ORF">BAA96_1p0054</name>
</gene>
<dbReference type="InterPro" id="IPR027444">
    <property type="entry name" value="H-NS_C_dom"/>
</dbReference>
<accession>A0A1P8KGF4</accession>
<evidence type="ECO:0000256" key="1">
    <source>
        <dbReference type="ARBA" id="ARBA00004453"/>
    </source>
</evidence>
<feature type="coiled-coil region" evidence="5">
    <location>
        <begin position="1"/>
        <end position="28"/>
    </location>
</feature>
<comment type="similarity">
    <text evidence="2">Belongs to the histone-like protein H-NS family.</text>
</comment>
<evidence type="ECO:0000256" key="5">
    <source>
        <dbReference type="SAM" id="Coils"/>
    </source>
</evidence>
<dbReference type="GO" id="GO:0003681">
    <property type="term" value="F:bent DNA binding"/>
    <property type="evidence" value="ECO:0007669"/>
    <property type="project" value="TreeGrafter"/>
</dbReference>
<dbReference type="Pfam" id="PF00816">
    <property type="entry name" value="Histone_HNS"/>
    <property type="match status" value="1"/>
</dbReference>
<dbReference type="EMBL" id="KX426227">
    <property type="protein sequence ID" value="APW48761.1"/>
    <property type="molecule type" value="Genomic_DNA"/>
</dbReference>
<dbReference type="GO" id="GO:0001217">
    <property type="term" value="F:DNA-binding transcription repressor activity"/>
    <property type="evidence" value="ECO:0007669"/>
    <property type="project" value="TreeGrafter"/>
</dbReference>
<organism evidence="7">
    <name type="scientific">Acinetobacter lwoffii</name>
    <dbReference type="NCBI Taxonomy" id="28090"/>
    <lineage>
        <taxon>Bacteria</taxon>
        <taxon>Pseudomonadati</taxon>
        <taxon>Pseudomonadota</taxon>
        <taxon>Gammaproteobacteria</taxon>
        <taxon>Moraxellales</taxon>
        <taxon>Moraxellaceae</taxon>
        <taxon>Acinetobacter</taxon>
    </lineage>
</organism>
<dbReference type="SMART" id="SM00528">
    <property type="entry name" value="HNS"/>
    <property type="match status" value="1"/>
</dbReference>
<comment type="subcellular location">
    <subcellularLocation>
        <location evidence="1">Cytoplasm</location>
        <location evidence="1">Nucleoid</location>
    </subcellularLocation>
</comment>
<feature type="domain" description="DNA-binding protein H-NS-like C-terminal" evidence="6">
    <location>
        <begin position="62"/>
        <end position="107"/>
    </location>
</feature>
<dbReference type="AlphaFoldDB" id="A0A1P8KGF4"/>
<keyword evidence="3" id="KW-0963">Cytoplasm</keyword>
<evidence type="ECO:0000313" key="7">
    <source>
        <dbReference type="EMBL" id="APW48761.1"/>
    </source>
</evidence>
<dbReference type="GO" id="GO:0000976">
    <property type="term" value="F:transcription cis-regulatory region binding"/>
    <property type="evidence" value="ECO:0007669"/>
    <property type="project" value="TreeGrafter"/>
</dbReference>
<dbReference type="GO" id="GO:0003680">
    <property type="term" value="F:minor groove of adenine-thymine-rich DNA binding"/>
    <property type="evidence" value="ECO:0007669"/>
    <property type="project" value="TreeGrafter"/>
</dbReference>
<keyword evidence="4" id="KW-0238">DNA-binding</keyword>